<dbReference type="Pfam" id="PF00067">
    <property type="entry name" value="p450"/>
    <property type="match status" value="1"/>
</dbReference>
<keyword evidence="3 6" id="KW-0479">Metal-binding</keyword>
<dbReference type="CDD" id="cd11041">
    <property type="entry name" value="CYP503A1-like"/>
    <property type="match status" value="1"/>
</dbReference>
<keyword evidence="7" id="KW-0503">Monooxygenase</keyword>
<comment type="cofactor">
    <cofactor evidence="1 6">
        <name>heme</name>
        <dbReference type="ChEBI" id="CHEBI:30413"/>
    </cofactor>
</comment>
<organism evidence="8 9">
    <name type="scientific">Mycena venus</name>
    <dbReference type="NCBI Taxonomy" id="2733690"/>
    <lineage>
        <taxon>Eukaryota</taxon>
        <taxon>Fungi</taxon>
        <taxon>Dikarya</taxon>
        <taxon>Basidiomycota</taxon>
        <taxon>Agaricomycotina</taxon>
        <taxon>Agaricomycetes</taxon>
        <taxon>Agaricomycetidae</taxon>
        <taxon>Agaricales</taxon>
        <taxon>Marasmiineae</taxon>
        <taxon>Mycenaceae</taxon>
        <taxon>Mycena</taxon>
    </lineage>
</organism>
<dbReference type="PROSITE" id="PS00086">
    <property type="entry name" value="CYTOCHROME_P450"/>
    <property type="match status" value="1"/>
</dbReference>
<keyword evidence="4 7" id="KW-0560">Oxidoreductase</keyword>
<dbReference type="InterPro" id="IPR036396">
    <property type="entry name" value="Cyt_P450_sf"/>
</dbReference>
<dbReference type="InterPro" id="IPR001128">
    <property type="entry name" value="Cyt_P450"/>
</dbReference>
<comment type="similarity">
    <text evidence="2 7">Belongs to the cytochrome P450 family.</text>
</comment>
<protein>
    <recommendedName>
        <fullName evidence="10">Cytochrome P450</fullName>
    </recommendedName>
</protein>
<dbReference type="Gene3D" id="1.10.630.10">
    <property type="entry name" value="Cytochrome P450"/>
    <property type="match status" value="1"/>
</dbReference>
<dbReference type="GO" id="GO:0016705">
    <property type="term" value="F:oxidoreductase activity, acting on paired donors, with incorporation or reduction of molecular oxygen"/>
    <property type="evidence" value="ECO:0007669"/>
    <property type="project" value="InterPro"/>
</dbReference>
<evidence type="ECO:0008006" key="10">
    <source>
        <dbReference type="Google" id="ProtNLM"/>
    </source>
</evidence>
<dbReference type="AlphaFoldDB" id="A0A8H7CLH1"/>
<comment type="caution">
    <text evidence="8">The sequence shown here is derived from an EMBL/GenBank/DDBJ whole genome shotgun (WGS) entry which is preliminary data.</text>
</comment>
<dbReference type="OrthoDB" id="1844152at2759"/>
<proteinExistence type="inferred from homology"/>
<dbReference type="Proteomes" id="UP000620124">
    <property type="component" value="Unassembled WGS sequence"/>
</dbReference>
<dbReference type="GO" id="GO:0005506">
    <property type="term" value="F:iron ion binding"/>
    <property type="evidence" value="ECO:0007669"/>
    <property type="project" value="InterPro"/>
</dbReference>
<sequence length="533" mass="60302">MTLDRTSVAKAPVSRPTSPLSTMDDLKFLVLYGVLSGAVFAALHKAFRDPKLDDIPISGSSGFLASYWDAWTFFHHAPELIQRGYDQHPEGIFRVARLFRWEYVVCGPKLIKDLASAPEHVVSFRKGIEESIQGKHTIGHDLSDNPYHVHAIRTSLTRNLHACFPDVRDEIVCAFNDILQLQGSEWKSLPVLPTIMAIVARVSNRLFVGLPLCRDRAYLQNNVEYTIDVIRSANRILLFPPFLRPIVGPFISSKNKSNARALKILGPLIEERLSKERELGPDWPGKPNDLISWFLEIAVGEQREVLPLTLRILSTNMAAIHTSSMAFTQALFDLTTHPEYLLPMREEAERVVAEEGWTKAALNNMVKIDSFLRESQRMNNNGPLGMVRKVVARDGFRFSDGTVLPQDTYLCVAARPTHYDEANYENAATFDGFRFSRERAEYMAHHDPDDRLNQDIFKRHMINTAVDHLPFGTGKHVCPGRFFAATELKAMMAHLVIAYDVKAEVEGVRAPDNVFGTRITPNPTAKVRFRKRQ</sequence>
<keyword evidence="5 6" id="KW-0408">Iron</keyword>
<evidence type="ECO:0000256" key="1">
    <source>
        <dbReference type="ARBA" id="ARBA00001971"/>
    </source>
</evidence>
<evidence type="ECO:0000256" key="2">
    <source>
        <dbReference type="ARBA" id="ARBA00010617"/>
    </source>
</evidence>
<keyword evidence="6 7" id="KW-0349">Heme</keyword>
<accession>A0A8H7CLH1</accession>
<dbReference type="InterPro" id="IPR017972">
    <property type="entry name" value="Cyt_P450_CS"/>
</dbReference>
<evidence type="ECO:0000256" key="3">
    <source>
        <dbReference type="ARBA" id="ARBA00022723"/>
    </source>
</evidence>
<dbReference type="GO" id="GO:0004497">
    <property type="term" value="F:monooxygenase activity"/>
    <property type="evidence" value="ECO:0007669"/>
    <property type="project" value="UniProtKB-KW"/>
</dbReference>
<dbReference type="InterPro" id="IPR002403">
    <property type="entry name" value="Cyt_P450_E_grp-IV"/>
</dbReference>
<evidence type="ECO:0000313" key="9">
    <source>
        <dbReference type="Proteomes" id="UP000620124"/>
    </source>
</evidence>
<keyword evidence="9" id="KW-1185">Reference proteome</keyword>
<reference evidence="8" key="1">
    <citation type="submission" date="2020-05" db="EMBL/GenBank/DDBJ databases">
        <title>Mycena genomes resolve the evolution of fungal bioluminescence.</title>
        <authorList>
            <person name="Tsai I.J."/>
        </authorList>
    </citation>
    <scope>NUCLEOTIDE SEQUENCE</scope>
    <source>
        <strain evidence="8">CCC161011</strain>
    </source>
</reference>
<evidence type="ECO:0000256" key="6">
    <source>
        <dbReference type="PIRSR" id="PIRSR602403-1"/>
    </source>
</evidence>
<evidence type="ECO:0000256" key="7">
    <source>
        <dbReference type="RuleBase" id="RU000461"/>
    </source>
</evidence>
<dbReference type="SUPFAM" id="SSF48264">
    <property type="entry name" value="Cytochrome P450"/>
    <property type="match status" value="1"/>
</dbReference>
<dbReference type="PRINTS" id="PR00465">
    <property type="entry name" value="EP450IV"/>
</dbReference>
<dbReference type="EMBL" id="JACAZI010000019">
    <property type="protein sequence ID" value="KAF7340466.1"/>
    <property type="molecule type" value="Genomic_DNA"/>
</dbReference>
<gene>
    <name evidence="8" type="ORF">MVEN_01966900</name>
</gene>
<evidence type="ECO:0000313" key="8">
    <source>
        <dbReference type="EMBL" id="KAF7340466.1"/>
    </source>
</evidence>
<dbReference type="PANTHER" id="PTHR46206">
    <property type="entry name" value="CYTOCHROME P450"/>
    <property type="match status" value="1"/>
</dbReference>
<evidence type="ECO:0000256" key="5">
    <source>
        <dbReference type="ARBA" id="ARBA00023004"/>
    </source>
</evidence>
<dbReference type="GO" id="GO:0020037">
    <property type="term" value="F:heme binding"/>
    <property type="evidence" value="ECO:0007669"/>
    <property type="project" value="InterPro"/>
</dbReference>
<evidence type="ECO:0000256" key="4">
    <source>
        <dbReference type="ARBA" id="ARBA00023002"/>
    </source>
</evidence>
<feature type="binding site" description="axial binding residue" evidence="6">
    <location>
        <position position="478"/>
    </location>
    <ligand>
        <name>heme</name>
        <dbReference type="ChEBI" id="CHEBI:30413"/>
    </ligand>
    <ligandPart>
        <name>Fe</name>
        <dbReference type="ChEBI" id="CHEBI:18248"/>
    </ligandPart>
</feature>
<name>A0A8H7CLH1_9AGAR</name>